<name>A0A8S1R0C4_9CILI</name>
<dbReference type="OrthoDB" id="3219396at2759"/>
<dbReference type="CDD" id="cd09917">
    <property type="entry name" value="F-box_SF"/>
    <property type="match status" value="1"/>
</dbReference>
<proteinExistence type="predicted"/>
<evidence type="ECO:0008006" key="3">
    <source>
        <dbReference type="Google" id="ProtNLM"/>
    </source>
</evidence>
<comment type="caution">
    <text evidence="1">The sequence shown here is derived from an EMBL/GenBank/DDBJ whole genome shotgun (WGS) entry which is preliminary data.</text>
</comment>
<protein>
    <recommendedName>
        <fullName evidence="3">F-box domain-containing protein</fullName>
    </recommendedName>
</protein>
<dbReference type="Proteomes" id="UP000692954">
    <property type="component" value="Unassembled WGS sequence"/>
</dbReference>
<accession>A0A8S1R0C4</accession>
<evidence type="ECO:0000313" key="1">
    <source>
        <dbReference type="EMBL" id="CAD8120717.1"/>
    </source>
</evidence>
<keyword evidence="2" id="KW-1185">Reference proteome</keyword>
<dbReference type="AlphaFoldDB" id="A0A8S1R0C4"/>
<sequence length="155" mass="18012">MFKNLPRHIIVLGILQYLSINDIIRMRRVSRQLWMIISTHYQMNVFLCNSQIDLSNYNLKGVSLQIKAKDSGLNKDKALQNYLMKLSSGRIELSYYDSAYQKIGCDEIVYMVQKGKEKEIIRNIELFGAYPSSISVYPNSQSCKILQILCMILYI</sequence>
<evidence type="ECO:0000313" key="2">
    <source>
        <dbReference type="Proteomes" id="UP000692954"/>
    </source>
</evidence>
<reference evidence="1" key="1">
    <citation type="submission" date="2021-01" db="EMBL/GenBank/DDBJ databases">
        <authorList>
            <consortium name="Genoscope - CEA"/>
            <person name="William W."/>
        </authorList>
    </citation>
    <scope>NUCLEOTIDE SEQUENCE</scope>
</reference>
<dbReference type="EMBL" id="CAJJDN010000127">
    <property type="protein sequence ID" value="CAD8120717.1"/>
    <property type="molecule type" value="Genomic_DNA"/>
</dbReference>
<gene>
    <name evidence="1" type="ORF">PSON_ATCC_30995.1.T1270176</name>
</gene>
<organism evidence="1 2">
    <name type="scientific">Paramecium sonneborni</name>
    <dbReference type="NCBI Taxonomy" id="65129"/>
    <lineage>
        <taxon>Eukaryota</taxon>
        <taxon>Sar</taxon>
        <taxon>Alveolata</taxon>
        <taxon>Ciliophora</taxon>
        <taxon>Intramacronucleata</taxon>
        <taxon>Oligohymenophorea</taxon>
        <taxon>Peniculida</taxon>
        <taxon>Parameciidae</taxon>
        <taxon>Paramecium</taxon>
    </lineage>
</organism>